<feature type="region of interest" description="Disordered" evidence="1">
    <location>
        <begin position="192"/>
        <end position="218"/>
    </location>
</feature>
<dbReference type="AlphaFoldDB" id="A0A1E4RL38"/>
<dbReference type="Pfam" id="PF13430">
    <property type="entry name" value="DUF4112"/>
    <property type="match status" value="1"/>
</dbReference>
<dbReference type="EMBL" id="KV454540">
    <property type="protein sequence ID" value="ODV67805.1"/>
    <property type="molecule type" value="Genomic_DNA"/>
</dbReference>
<name>A0A1E4RL38_9ASCO</name>
<evidence type="ECO:0000256" key="1">
    <source>
        <dbReference type="SAM" id="MobiDB-lite"/>
    </source>
</evidence>
<dbReference type="RefSeq" id="XP_020076872.1">
    <property type="nucleotide sequence ID" value="XM_020218564.1"/>
</dbReference>
<dbReference type="PANTHER" id="PTHR35519">
    <property type="entry name" value="MEMBRANE PROTEINS"/>
    <property type="match status" value="1"/>
</dbReference>
<dbReference type="InterPro" id="IPR025187">
    <property type="entry name" value="DUF4112"/>
</dbReference>
<keyword evidence="2" id="KW-0472">Membrane</keyword>
<evidence type="ECO:0000256" key="2">
    <source>
        <dbReference type="SAM" id="Phobius"/>
    </source>
</evidence>
<dbReference type="OrthoDB" id="2103474at2759"/>
<keyword evidence="4" id="KW-1185">Reference proteome</keyword>
<evidence type="ECO:0000313" key="3">
    <source>
        <dbReference type="EMBL" id="ODV67805.1"/>
    </source>
</evidence>
<protein>
    <recommendedName>
        <fullName evidence="5">DUF4112 domain-containing protein</fullName>
    </recommendedName>
</protein>
<keyword evidence="2" id="KW-0812">Transmembrane</keyword>
<dbReference type="GeneID" id="30993114"/>
<dbReference type="PANTHER" id="PTHR35519:SF2">
    <property type="entry name" value="PH DOMAIN PROTEIN"/>
    <property type="match status" value="1"/>
</dbReference>
<gene>
    <name evidence="3" type="ORF">HYPBUDRAFT_107564</name>
</gene>
<feature type="transmembrane region" description="Helical" evidence="2">
    <location>
        <begin position="84"/>
        <end position="106"/>
    </location>
</feature>
<keyword evidence="2" id="KW-1133">Transmembrane helix</keyword>
<dbReference type="Proteomes" id="UP000095085">
    <property type="component" value="Unassembled WGS sequence"/>
</dbReference>
<sequence length="218" mass="25018">MSQLLYQYFLKKTNLDHVVQVGPEDDPYFEEIPENELHFYQRKGARRKRRLPDFIDSKDLKILESVKRKAYRLDLQLSICGFRLGWAGIIGLIPGIGDLIAVAFALQLIKKAEQIDGGLPASIRLKMMMNVAFDFGIGLIPIVGDFCNIAFKCNSRNFILLEKYLMEKYSKKLGIKIKLGEAQNLAERELKQTYEKETHTKKNKPDLPPRSENEGQVV</sequence>
<accession>A0A1E4RL38</accession>
<dbReference type="STRING" id="984485.A0A1E4RL38"/>
<evidence type="ECO:0008006" key="5">
    <source>
        <dbReference type="Google" id="ProtNLM"/>
    </source>
</evidence>
<organism evidence="3 4">
    <name type="scientific">Hyphopichia burtonii NRRL Y-1933</name>
    <dbReference type="NCBI Taxonomy" id="984485"/>
    <lineage>
        <taxon>Eukaryota</taxon>
        <taxon>Fungi</taxon>
        <taxon>Dikarya</taxon>
        <taxon>Ascomycota</taxon>
        <taxon>Saccharomycotina</taxon>
        <taxon>Pichiomycetes</taxon>
        <taxon>Debaryomycetaceae</taxon>
        <taxon>Hyphopichia</taxon>
    </lineage>
</organism>
<evidence type="ECO:0000313" key="4">
    <source>
        <dbReference type="Proteomes" id="UP000095085"/>
    </source>
</evidence>
<reference evidence="4" key="1">
    <citation type="submission" date="2016-05" db="EMBL/GenBank/DDBJ databases">
        <title>Comparative genomics of biotechnologically important yeasts.</title>
        <authorList>
            <consortium name="DOE Joint Genome Institute"/>
            <person name="Riley R."/>
            <person name="Haridas S."/>
            <person name="Wolfe K.H."/>
            <person name="Lopes M.R."/>
            <person name="Hittinger C.T."/>
            <person name="Goker M."/>
            <person name="Salamov A."/>
            <person name="Wisecaver J."/>
            <person name="Long T.M."/>
            <person name="Aerts A.L."/>
            <person name="Barry K."/>
            <person name="Choi C."/>
            <person name="Clum A."/>
            <person name="Coughlan A.Y."/>
            <person name="Deshpande S."/>
            <person name="Douglass A.P."/>
            <person name="Hanson S.J."/>
            <person name="Klenk H.-P."/>
            <person name="Labutti K."/>
            <person name="Lapidus A."/>
            <person name="Lindquist E."/>
            <person name="Lipzen A."/>
            <person name="Meier-Kolthoff J.P."/>
            <person name="Ohm R.A."/>
            <person name="Otillar R.P."/>
            <person name="Pangilinan J."/>
            <person name="Peng Y."/>
            <person name="Rokas A."/>
            <person name="Rosa C.A."/>
            <person name="Scheuner C."/>
            <person name="Sibirny A.A."/>
            <person name="Slot J.C."/>
            <person name="Stielow J.B."/>
            <person name="Sun H."/>
            <person name="Kurtzman C.P."/>
            <person name="Blackwell M."/>
            <person name="Grigoriev I.V."/>
            <person name="Jeffries T.W."/>
        </authorList>
    </citation>
    <scope>NUCLEOTIDE SEQUENCE [LARGE SCALE GENOMIC DNA]</scope>
    <source>
        <strain evidence="4">NRRL Y-1933</strain>
    </source>
</reference>
<proteinExistence type="predicted"/>